<evidence type="ECO:0000313" key="2">
    <source>
        <dbReference type="Proteomes" id="UP001165960"/>
    </source>
</evidence>
<evidence type="ECO:0000313" key="1">
    <source>
        <dbReference type="EMBL" id="KAJ9057830.1"/>
    </source>
</evidence>
<name>A0ACC2S672_9FUNG</name>
<accession>A0ACC2S672</accession>
<dbReference type="Proteomes" id="UP001165960">
    <property type="component" value="Unassembled WGS sequence"/>
</dbReference>
<proteinExistence type="predicted"/>
<dbReference type="EMBL" id="QTSX02005764">
    <property type="protein sequence ID" value="KAJ9057830.1"/>
    <property type="molecule type" value="Genomic_DNA"/>
</dbReference>
<gene>
    <name evidence="1" type="ORF">DSO57_1019008</name>
</gene>
<reference evidence="1" key="1">
    <citation type="submission" date="2022-04" db="EMBL/GenBank/DDBJ databases">
        <title>Genome of the entomopathogenic fungus Entomophthora muscae.</title>
        <authorList>
            <person name="Elya C."/>
            <person name="Lovett B.R."/>
            <person name="Lee E."/>
            <person name="Macias A.M."/>
            <person name="Hajek A.E."/>
            <person name="De Bivort B.L."/>
            <person name="Kasson M.T."/>
            <person name="De Fine Licht H.H."/>
            <person name="Stajich J.E."/>
        </authorList>
    </citation>
    <scope>NUCLEOTIDE SEQUENCE</scope>
    <source>
        <strain evidence="1">Berkeley</strain>
    </source>
</reference>
<keyword evidence="2" id="KW-1185">Reference proteome</keyword>
<sequence>MEQEESADTQLSEILSLHAYLTDKKLLGSLKEFFNREDGMPNTRLLVEVIKCLGSLGDYLGAYAVIEQVKRRGLLSYLDICTPQVFSALIQTTWDSTHDPYRLCRILEEMRENGICPDDDTEKLVQKAIKYLKDRHLTTFCDQVSDLLLQLKSDSSILDYKSI</sequence>
<protein>
    <submittedName>
        <fullName evidence="1">Uncharacterized protein</fullName>
    </submittedName>
</protein>
<organism evidence="1 2">
    <name type="scientific">Entomophthora muscae</name>
    <dbReference type="NCBI Taxonomy" id="34485"/>
    <lineage>
        <taxon>Eukaryota</taxon>
        <taxon>Fungi</taxon>
        <taxon>Fungi incertae sedis</taxon>
        <taxon>Zoopagomycota</taxon>
        <taxon>Entomophthoromycotina</taxon>
        <taxon>Entomophthoromycetes</taxon>
        <taxon>Entomophthorales</taxon>
        <taxon>Entomophthoraceae</taxon>
        <taxon>Entomophthora</taxon>
    </lineage>
</organism>
<comment type="caution">
    <text evidence="1">The sequence shown here is derived from an EMBL/GenBank/DDBJ whole genome shotgun (WGS) entry which is preliminary data.</text>
</comment>